<keyword evidence="5 8" id="KW-0808">Transferase</keyword>
<dbReference type="PANTHER" id="PTHR11879:SF22">
    <property type="entry name" value="ASPARTATE AMINOTRANSFERASE, MITOCHONDRIAL"/>
    <property type="match status" value="1"/>
</dbReference>
<comment type="similarity">
    <text evidence="2">Belongs to the class-I pyridoxal-phosphate-dependent aminotransferase family.</text>
</comment>
<evidence type="ECO:0000256" key="6">
    <source>
        <dbReference type="ARBA" id="ARBA00022898"/>
    </source>
</evidence>
<comment type="caution">
    <text evidence="8">The sequence shown here is derived from an EMBL/GenBank/DDBJ whole genome shotgun (WGS) entry which is preliminary data.</text>
</comment>
<dbReference type="Gene3D" id="3.90.1150.10">
    <property type="entry name" value="Aspartate Aminotransferase, domain 1"/>
    <property type="match status" value="1"/>
</dbReference>
<dbReference type="Proteomes" id="UP001610446">
    <property type="component" value="Unassembled WGS sequence"/>
</dbReference>
<keyword evidence="9" id="KW-1185">Reference proteome</keyword>
<accession>A0ABR4K6C7</accession>
<gene>
    <name evidence="8" type="ORF">BJY01DRAFT_246630</name>
</gene>
<evidence type="ECO:0000256" key="1">
    <source>
        <dbReference type="ARBA" id="ARBA00001933"/>
    </source>
</evidence>
<evidence type="ECO:0000259" key="7">
    <source>
        <dbReference type="Pfam" id="PF00155"/>
    </source>
</evidence>
<keyword evidence="4" id="KW-0032">Aminotransferase</keyword>
<dbReference type="InterPro" id="IPR000796">
    <property type="entry name" value="Asp_trans"/>
</dbReference>
<protein>
    <submittedName>
        <fullName evidence="8">Pyridoxal phosphate-dependent transferase</fullName>
    </submittedName>
</protein>
<dbReference type="Pfam" id="PF00155">
    <property type="entry name" value="Aminotran_1_2"/>
    <property type="match status" value="1"/>
</dbReference>
<evidence type="ECO:0000256" key="5">
    <source>
        <dbReference type="ARBA" id="ARBA00022679"/>
    </source>
</evidence>
<comment type="cofactor">
    <cofactor evidence="1">
        <name>pyridoxal 5'-phosphate</name>
        <dbReference type="ChEBI" id="CHEBI:597326"/>
    </cofactor>
</comment>
<dbReference type="InterPro" id="IPR015421">
    <property type="entry name" value="PyrdxlP-dep_Trfase_major"/>
</dbReference>
<reference evidence="8 9" key="1">
    <citation type="submission" date="2024-07" db="EMBL/GenBank/DDBJ databases">
        <title>Section-level genome sequencing and comparative genomics of Aspergillus sections Usti and Cavernicolus.</title>
        <authorList>
            <consortium name="Lawrence Berkeley National Laboratory"/>
            <person name="Nybo J.L."/>
            <person name="Vesth T.C."/>
            <person name="Theobald S."/>
            <person name="Frisvad J.C."/>
            <person name="Larsen T.O."/>
            <person name="Kjaerboelling I."/>
            <person name="Rothschild-Mancinelli K."/>
            <person name="Lyhne E.K."/>
            <person name="Kogle M.E."/>
            <person name="Barry K."/>
            <person name="Clum A."/>
            <person name="Na H."/>
            <person name="Ledsgaard L."/>
            <person name="Lin J."/>
            <person name="Lipzen A."/>
            <person name="Kuo A."/>
            <person name="Riley R."/>
            <person name="Mondo S."/>
            <person name="Labutti K."/>
            <person name="Haridas S."/>
            <person name="Pangalinan J."/>
            <person name="Salamov A.A."/>
            <person name="Simmons B.A."/>
            <person name="Magnuson J.K."/>
            <person name="Chen J."/>
            <person name="Drula E."/>
            <person name="Henrissat B."/>
            <person name="Wiebenga A."/>
            <person name="Lubbers R.J."/>
            <person name="Gomes A.C."/>
            <person name="Makela M.R."/>
            <person name="Stajich J."/>
            <person name="Grigoriev I.V."/>
            <person name="Mortensen U.H."/>
            <person name="De Vries R.P."/>
            <person name="Baker S.E."/>
            <person name="Andersen M.R."/>
        </authorList>
    </citation>
    <scope>NUCLEOTIDE SEQUENCE [LARGE SCALE GENOMIC DNA]</scope>
    <source>
        <strain evidence="8 9">CBS 123904</strain>
    </source>
</reference>
<dbReference type="EMBL" id="JBFXLU010000053">
    <property type="protein sequence ID" value="KAL2847863.1"/>
    <property type="molecule type" value="Genomic_DNA"/>
</dbReference>
<dbReference type="Gene3D" id="3.40.640.10">
    <property type="entry name" value="Type I PLP-dependent aspartate aminotransferase-like (Major domain)"/>
    <property type="match status" value="1"/>
</dbReference>
<keyword evidence="6" id="KW-0663">Pyridoxal phosphate</keyword>
<dbReference type="InterPro" id="IPR004839">
    <property type="entry name" value="Aminotransferase_I/II_large"/>
</dbReference>
<sequence>MTHPFASTSRGQRESLLALCNEFRDDQAAQKINLMIGMYKQGDGKPYVLPSVKKAKENIFADPSWHHEYRESFIGNKSFREASDRLFFGDKSPVARNKRVATMQTLGGTGACHSAATLLRHHYAPWKFTSPHVFIPQESWTNHAFVFTSLQIRVSFIPYYDPVTGGLDIGAFKAAILNLPPKSVVILQTGAQNPTGCDPSPGQWQHLASVLNELGHLALFDAAYPGFASGDFDEDLYSLRLFVDSEIPVMLAATYGKCFDLYSERVGTLSVVAPDQDIRQRLEIQMRLLARAETGHMPDFGSTIVETILNDHNLDLQWRQEVREMARELQSRRWQLKAKLEALGTPGNWSYITNHKGIYLGLSLRQIHHLRGQHHVYLQLSGRLSIAYEPPPSF</sequence>
<dbReference type="CDD" id="cd00609">
    <property type="entry name" value="AAT_like"/>
    <property type="match status" value="1"/>
</dbReference>
<proteinExistence type="inferred from homology"/>
<organism evidence="8 9">
    <name type="scientific">Aspergillus pseudoustus</name>
    <dbReference type="NCBI Taxonomy" id="1810923"/>
    <lineage>
        <taxon>Eukaryota</taxon>
        <taxon>Fungi</taxon>
        <taxon>Dikarya</taxon>
        <taxon>Ascomycota</taxon>
        <taxon>Pezizomycotina</taxon>
        <taxon>Eurotiomycetes</taxon>
        <taxon>Eurotiomycetidae</taxon>
        <taxon>Eurotiales</taxon>
        <taxon>Aspergillaceae</taxon>
        <taxon>Aspergillus</taxon>
        <taxon>Aspergillus subgen. Nidulantes</taxon>
    </lineage>
</organism>
<dbReference type="SUPFAM" id="SSF53383">
    <property type="entry name" value="PLP-dependent transferases"/>
    <property type="match status" value="1"/>
</dbReference>
<name>A0ABR4K6C7_9EURO</name>
<evidence type="ECO:0000256" key="4">
    <source>
        <dbReference type="ARBA" id="ARBA00022576"/>
    </source>
</evidence>
<feature type="domain" description="Aminotransferase class I/classII large" evidence="7">
    <location>
        <begin position="30"/>
        <end position="387"/>
    </location>
</feature>
<comment type="subunit">
    <text evidence="3">Homodimer.</text>
</comment>
<evidence type="ECO:0000256" key="2">
    <source>
        <dbReference type="ARBA" id="ARBA00007441"/>
    </source>
</evidence>
<dbReference type="InterPro" id="IPR015422">
    <property type="entry name" value="PyrdxlP-dep_Trfase_small"/>
</dbReference>
<dbReference type="PRINTS" id="PR00799">
    <property type="entry name" value="TRANSAMINASE"/>
</dbReference>
<dbReference type="PANTHER" id="PTHR11879">
    <property type="entry name" value="ASPARTATE AMINOTRANSFERASE"/>
    <property type="match status" value="1"/>
</dbReference>
<dbReference type="GO" id="GO:0016740">
    <property type="term" value="F:transferase activity"/>
    <property type="evidence" value="ECO:0007669"/>
    <property type="project" value="UniProtKB-KW"/>
</dbReference>
<evidence type="ECO:0000256" key="3">
    <source>
        <dbReference type="ARBA" id="ARBA00011738"/>
    </source>
</evidence>
<dbReference type="InterPro" id="IPR015424">
    <property type="entry name" value="PyrdxlP-dep_Trfase"/>
</dbReference>
<evidence type="ECO:0000313" key="9">
    <source>
        <dbReference type="Proteomes" id="UP001610446"/>
    </source>
</evidence>
<evidence type="ECO:0000313" key="8">
    <source>
        <dbReference type="EMBL" id="KAL2847863.1"/>
    </source>
</evidence>